<feature type="domain" description="WDR11 second beta-propeller" evidence="3">
    <location>
        <begin position="700"/>
        <end position="811"/>
    </location>
</feature>
<dbReference type="PANTHER" id="PTHR14593:SF5">
    <property type="entry name" value="WD REPEAT-CONTAINING PROTEIN 11"/>
    <property type="match status" value="1"/>
</dbReference>
<feature type="region of interest" description="Disordered" evidence="1">
    <location>
        <begin position="1764"/>
        <end position="1786"/>
    </location>
</feature>
<feature type="region of interest" description="Disordered" evidence="1">
    <location>
        <begin position="666"/>
        <end position="717"/>
    </location>
</feature>
<feature type="compositionally biased region" description="Low complexity" evidence="1">
    <location>
        <begin position="703"/>
        <end position="717"/>
    </location>
</feature>
<feature type="compositionally biased region" description="Pro residues" evidence="1">
    <location>
        <begin position="623"/>
        <end position="643"/>
    </location>
</feature>
<dbReference type="PANTHER" id="PTHR14593">
    <property type="entry name" value="WD REPEAT-CONTAINING PROTEIN 11"/>
    <property type="match status" value="1"/>
</dbReference>
<feature type="domain" description="WDR11 TPR" evidence="4">
    <location>
        <begin position="1506"/>
        <end position="1618"/>
    </location>
</feature>
<feature type="compositionally biased region" description="Low complexity" evidence="1">
    <location>
        <begin position="1022"/>
        <end position="1057"/>
    </location>
</feature>
<feature type="region of interest" description="Disordered" evidence="1">
    <location>
        <begin position="472"/>
        <end position="506"/>
    </location>
</feature>
<dbReference type="EMBL" id="JAEHOE010000066">
    <property type="protein sequence ID" value="KAG2490001.1"/>
    <property type="molecule type" value="Genomic_DNA"/>
</dbReference>
<accession>A0A836BUW4</accession>
<dbReference type="Pfam" id="PF23751">
    <property type="entry name" value="Beta-prop_WDR11_1st"/>
    <property type="match status" value="1"/>
</dbReference>
<dbReference type="Proteomes" id="UP000612055">
    <property type="component" value="Unassembled WGS sequence"/>
</dbReference>
<feature type="region of interest" description="Disordered" evidence="1">
    <location>
        <begin position="893"/>
        <end position="917"/>
    </location>
</feature>
<feature type="domain" description="WDR11 second beta-propeller" evidence="3">
    <location>
        <begin position="510"/>
        <end position="579"/>
    </location>
</feature>
<dbReference type="OrthoDB" id="1291858at2759"/>
<feature type="domain" description="WDR11 first beta-propeller" evidence="2">
    <location>
        <begin position="4"/>
        <end position="195"/>
    </location>
</feature>
<feature type="compositionally biased region" description="Gly residues" evidence="1">
    <location>
        <begin position="1642"/>
        <end position="1657"/>
    </location>
</feature>
<feature type="compositionally biased region" description="Low complexity" evidence="1">
    <location>
        <begin position="1335"/>
        <end position="1349"/>
    </location>
</feature>
<evidence type="ECO:0000313" key="6">
    <source>
        <dbReference type="Proteomes" id="UP000612055"/>
    </source>
</evidence>
<dbReference type="Pfam" id="PF23753">
    <property type="entry name" value="TPR_WDR11"/>
    <property type="match status" value="2"/>
</dbReference>
<feature type="region of interest" description="Disordered" evidence="1">
    <location>
        <begin position="1635"/>
        <end position="1698"/>
    </location>
</feature>
<feature type="region of interest" description="Disordered" evidence="1">
    <location>
        <begin position="201"/>
        <end position="304"/>
    </location>
</feature>
<dbReference type="InterPro" id="IPR057854">
    <property type="entry name" value="TPR_WDR11"/>
</dbReference>
<dbReference type="InterPro" id="IPR057852">
    <property type="entry name" value="Beta-prop_WDR11_1st"/>
</dbReference>
<evidence type="ECO:0000259" key="4">
    <source>
        <dbReference type="Pfam" id="PF23753"/>
    </source>
</evidence>
<feature type="domain" description="WDR11 TPR" evidence="4">
    <location>
        <begin position="1398"/>
        <end position="1470"/>
    </location>
</feature>
<feature type="domain" description="WDR11 second beta-propeller" evidence="3">
    <location>
        <begin position="386"/>
        <end position="473"/>
    </location>
</feature>
<organism evidence="5 6">
    <name type="scientific">Edaphochlamys debaryana</name>
    <dbReference type="NCBI Taxonomy" id="47281"/>
    <lineage>
        <taxon>Eukaryota</taxon>
        <taxon>Viridiplantae</taxon>
        <taxon>Chlorophyta</taxon>
        <taxon>core chlorophytes</taxon>
        <taxon>Chlorophyceae</taxon>
        <taxon>CS clade</taxon>
        <taxon>Chlamydomonadales</taxon>
        <taxon>Chlamydomonadales incertae sedis</taxon>
        <taxon>Edaphochlamys</taxon>
    </lineage>
</organism>
<gene>
    <name evidence="5" type="ORF">HYH03_011468</name>
</gene>
<evidence type="ECO:0000256" key="1">
    <source>
        <dbReference type="SAM" id="MobiDB-lite"/>
    </source>
</evidence>
<dbReference type="InterPro" id="IPR057853">
    <property type="entry name" value="Beta-prop_WDR11_2nd"/>
</dbReference>
<feature type="region of interest" description="Disordered" evidence="1">
    <location>
        <begin position="567"/>
        <end position="651"/>
    </location>
</feature>
<protein>
    <submittedName>
        <fullName evidence="5">Uncharacterized protein</fullName>
    </submittedName>
</protein>
<dbReference type="GO" id="GO:0005737">
    <property type="term" value="C:cytoplasm"/>
    <property type="evidence" value="ECO:0007669"/>
    <property type="project" value="TreeGrafter"/>
</dbReference>
<evidence type="ECO:0000313" key="5">
    <source>
        <dbReference type="EMBL" id="KAG2490001.1"/>
    </source>
</evidence>
<keyword evidence="6" id="KW-1185">Reference proteome</keyword>
<sequence length="1812" mass="177525">MSGGALLWRRELASPDVWHGLEVDPLDCRRLAISSAQGGVTLIALTDVAADRIDVKQYRVAVGPPSSSGGAAGGTSSTSGSVFAAAFAASRDLLFLLLPREIIVYDTELGSPASNRQLPPGRPPFSHLVGVYGSGVTAGGGDDGGCDWVLAAHVDGGLSVFQRVPGELRYALSCAARLTPPPLRGAVPPVALLAVRAGRWRGGGEAEGPAAAEAEAAAGEQARPWDQAEATTQALRDVFSNDPATAPRPPERRPPEPRGTSPATATASAASAPTPAPAAASADHGTPGAGGAAAAAADGAGAGDRGGAVVGLGGSGVQLVIVALTGDGRVWRWDAAFPALRPLQPLGAVPKPPLPAAPPRLGGLLHTLPSAVTTFALYPRPVADGVGGSGAVLLGAAATLGGHIELFTLHRGLVSPLSLHVTSSFHAHRDVPVRGIRWLGASPRLASFSAEKGAHGWANTLLITDIRSGRSQALPREAHHAHPHGAARSGAAAGGTGGGGASGGGAGGGEAAPLLGIRASAAGAHLLVLVKGAPAELWGVWPGEEPHRLRLLDLPFTCVEWVQPALPHEAGPTGAQAQAQGQEEATVWETGSEPAPPPSLLSTADLQRSPGPPQRSSADGSSPPGPLQPPPHLPPAPPLPSQPPAAATPVDPFAASAAFPPAAAALGNSSRLTSPPPPSPPPSTVNNLTAGAAGAPPSPPPTSSQAQAQAGPQAQAQPPEELLVFTLADGRAGVLAVRGRRVTDTRVKRPSAGLLQPLDMAASALAAWGRLAVLGDSSGRLAVWEWGSGRTTVLQTGLGLVRKIQIGSPVGPTAPPTAAVPTASTTTVPYGVSSFVIPAGRSAASNAASAAAAAAAASASPHPAPLAAPSPPGSVFSAFAGFGAEMTAALTGGIGGGGGGPPGGGGPGLGPGPGPAPPAYHKARVAVLFASGQACVFDLDSSLKLRPTPATTTAIQRAGLRAVLDLAWLPMAWADPGARDPIRGPGGGASLSLLAAVTDEGALSILDVGGAASSSQPPTGGALQLQPSQSQALTASAGGPGGVTSPSGGAATAAAASQPLHGARRPFGGVSSRAIALKAALAPPPKRPVPTAGEAPNGAGGGGAEGAAAGRAAGPLCLAQAPALGSTLLLPRPWAMLLRLLLQLGVSQETLRYLGGPSSPGDAEDEDVRHELLAIMPRGARAVLLALLTPVTDGTADDDEVANGSAYGGGCDDVRQDLLRGRGSSGGAAEGARAAGAEGRGAATVGAGHLLHLLRSLASMRAQGRLLHPAEWLAYSRALGPGAGTAERMAVAAQVAGDSEEARFWAHLPATLEGVRGIRDALTVRRASPGADPRPTAASVPAPIAAPGAAPGGRGAGAATSLSSAFAAASPGGPGPAERSAQADGPALQLWDPRLALAEAQERIRWHEAASRLIFDTSPALQERRLLEYVAIGDLQTAVAFLLAAPPEKTARYYREALCTLALAAAAAASAPAASGRGSPTNPGGAATPRREGTTGGGGGGGNLLVQAAKVVSAHAASIGDHLLGVPLHVAAGLHAEAALILQEAGLWRYAAALAAHSLSGAERAAALQRWSDHVATVEGSTWRAAGLLTAGGCCGEALRLLMQAGLPDAAYAYAAAVRAAGLVVQMSGDGASAGGAASAAGGSGPAGSNPGPGGPAGPISRAAGGGGEGLTRGRNEASDPWVIPTMSPSSSGALGVPMSPADVSWRAGAAAAAGGAGGGGAGVGGMGQADSVAVGPWEELFDTLEHAGLGLGAVGGVGASGGGSGSGGGAGGGAGAGAVGGAGGSGRGRGDLLRCGVEFERFVSDLLLQLL</sequence>
<feature type="compositionally biased region" description="Gly residues" evidence="1">
    <location>
        <begin position="893"/>
        <end position="909"/>
    </location>
</feature>
<proteinExistence type="predicted"/>
<reference evidence="5" key="1">
    <citation type="journal article" date="2020" name="bioRxiv">
        <title>Comparative genomics of Chlamydomonas.</title>
        <authorList>
            <person name="Craig R.J."/>
            <person name="Hasan A.R."/>
            <person name="Ness R.W."/>
            <person name="Keightley P.D."/>
        </authorList>
    </citation>
    <scope>NUCLEOTIDE SEQUENCE</scope>
    <source>
        <strain evidence="5">CCAP 11/70</strain>
    </source>
</reference>
<comment type="caution">
    <text evidence="5">The sequence shown here is derived from an EMBL/GenBank/DDBJ whole genome shotgun (WGS) entry which is preliminary data.</text>
</comment>
<feature type="compositionally biased region" description="Gly residues" evidence="1">
    <location>
        <begin position="492"/>
        <end position="506"/>
    </location>
</feature>
<name>A0A836BUW4_9CHLO</name>
<feature type="region of interest" description="Disordered" evidence="1">
    <location>
        <begin position="1326"/>
        <end position="1357"/>
    </location>
</feature>
<feature type="compositionally biased region" description="Low complexity" evidence="1">
    <location>
        <begin position="207"/>
        <end position="222"/>
    </location>
</feature>
<dbReference type="InterPro" id="IPR039694">
    <property type="entry name" value="WDR11"/>
</dbReference>
<evidence type="ECO:0000259" key="2">
    <source>
        <dbReference type="Pfam" id="PF23751"/>
    </source>
</evidence>
<evidence type="ECO:0000259" key="3">
    <source>
        <dbReference type="Pfam" id="PF23752"/>
    </source>
</evidence>
<feature type="compositionally biased region" description="Low complexity" evidence="1">
    <location>
        <begin position="258"/>
        <end position="299"/>
    </location>
</feature>
<dbReference type="Pfam" id="PF23752">
    <property type="entry name" value="Beta-prop_WDR11_2nd"/>
    <property type="match status" value="3"/>
</dbReference>
<feature type="compositionally biased region" description="Low complexity" evidence="1">
    <location>
        <begin position="574"/>
        <end position="585"/>
    </location>
</feature>
<feature type="region of interest" description="Disordered" evidence="1">
    <location>
        <begin position="1009"/>
        <end position="1060"/>
    </location>
</feature>
<feature type="region of interest" description="Disordered" evidence="1">
    <location>
        <begin position="1081"/>
        <end position="1107"/>
    </location>
</feature>
<feature type="region of interest" description="Disordered" evidence="1">
    <location>
        <begin position="1472"/>
        <end position="1499"/>
    </location>
</feature>
<feature type="compositionally biased region" description="Pro residues" evidence="1">
    <location>
        <begin position="674"/>
        <end position="683"/>
    </location>
</feature>